<evidence type="ECO:0000313" key="7">
    <source>
        <dbReference type="Proteomes" id="UP000000593"/>
    </source>
</evidence>
<reference evidence="7" key="1">
    <citation type="journal article" date="2005" name="Science">
        <title>Life at depth: Photobacterium profundum genome sequence and expression analysis.</title>
        <authorList>
            <person name="Vezzi A."/>
            <person name="Campanaro S."/>
            <person name="D'Angelo M."/>
            <person name="Simonato F."/>
            <person name="Vitulo N."/>
            <person name="Lauro F.M."/>
            <person name="Cestaro A."/>
            <person name="Malacrida G."/>
            <person name="Simionati B."/>
            <person name="Cannata N."/>
            <person name="Romualdi C."/>
            <person name="Bartlett D.H."/>
            <person name="Valle G."/>
        </authorList>
    </citation>
    <scope>NUCLEOTIDE SEQUENCE [LARGE SCALE GENOMIC DNA]</scope>
    <source>
        <strain evidence="7">ATCC BAA-1253 / SS9</strain>
    </source>
</reference>
<gene>
    <name evidence="6" type="primary">JHP0681</name>
    <name evidence="6" type="ordered locus">PBPRA0891</name>
</gene>
<organism evidence="6 7">
    <name type="scientific">Photobacterium profundum (strain SS9)</name>
    <dbReference type="NCBI Taxonomy" id="298386"/>
    <lineage>
        <taxon>Bacteria</taxon>
        <taxon>Pseudomonadati</taxon>
        <taxon>Pseudomonadota</taxon>
        <taxon>Gammaproteobacteria</taxon>
        <taxon>Vibrionales</taxon>
        <taxon>Vibrionaceae</taxon>
        <taxon>Photobacterium</taxon>
    </lineage>
</organism>
<keyword evidence="3" id="KW-1133">Transmembrane helix</keyword>
<keyword evidence="2" id="KW-0812">Transmembrane</keyword>
<dbReference type="eggNOG" id="COG3596">
    <property type="taxonomic scope" value="Bacteria"/>
</dbReference>
<dbReference type="Pfam" id="PF05128">
    <property type="entry name" value="DUF697"/>
    <property type="match status" value="1"/>
</dbReference>
<dbReference type="GO" id="GO:0005525">
    <property type="term" value="F:GTP binding"/>
    <property type="evidence" value="ECO:0007669"/>
    <property type="project" value="InterPro"/>
</dbReference>
<dbReference type="InterPro" id="IPR021147">
    <property type="entry name" value="DUF697"/>
</dbReference>
<comment type="subcellular location">
    <subcellularLocation>
        <location evidence="1">Membrane</location>
        <topology evidence="1">Multi-pass membrane protein</topology>
    </subcellularLocation>
</comment>
<feature type="domain" description="G" evidence="5">
    <location>
        <begin position="39"/>
        <end position="160"/>
    </location>
</feature>
<protein>
    <recommendedName>
        <fullName evidence="5">G domain-containing protein</fullName>
    </recommendedName>
</protein>
<dbReference type="InterPro" id="IPR006073">
    <property type="entry name" value="GTP-bd"/>
</dbReference>
<name>Q6LTS2_PHOPR</name>
<dbReference type="Gene3D" id="3.40.50.300">
    <property type="entry name" value="P-loop containing nucleotide triphosphate hydrolases"/>
    <property type="match status" value="1"/>
</dbReference>
<dbReference type="HOGENOM" id="CLU_052008_1_0_6"/>
<dbReference type="AlphaFoldDB" id="Q6LTS2"/>
<evidence type="ECO:0000256" key="1">
    <source>
        <dbReference type="ARBA" id="ARBA00004141"/>
    </source>
</evidence>
<keyword evidence="4" id="KW-0472">Membrane</keyword>
<proteinExistence type="predicted"/>
<accession>Q6LTS2</accession>
<dbReference type="Pfam" id="PF01926">
    <property type="entry name" value="MMR_HSR1"/>
    <property type="match status" value="1"/>
</dbReference>
<evidence type="ECO:0000256" key="4">
    <source>
        <dbReference type="ARBA" id="ARBA00023136"/>
    </source>
</evidence>
<dbReference type="eggNOG" id="COG3597">
    <property type="taxonomic scope" value="Bacteria"/>
</dbReference>
<sequence length="393" mass="42362">MKQAAYDDYLGDSFNANTGTFDANKAEEQVENAKDRFNIILLGATGVGKSSLVNAFFGEDIVKAGVGKPITQHLEKVELKKKGVVLWDSKGIESKNYEKTVQQLKKDIEVSFDKAENINDVPHLGWLCIDASGARIEPRDMELINILKERQIPIVVVFTKVLGNLAGAFVTSAKDEINKHYNVYVADRFAEVNSVEAKITEDFALPVVGLEKLLDLSLDCMPEGKGSAKSALKKAQRVRNQLRLDEMISSAQNKTHIAAAAAGTVGASPIPGSDAPLIAAVQSKLIYEINSEFELDFNTSTSTSIVIGILGVTAVAQVAKAVVSNLLKFVPGAGTLVGGAISASTAIAITEAIGHAYIKVLEQYYDMDSGVVKLPESTATILDVFKTYFSFKR</sequence>
<evidence type="ECO:0000256" key="2">
    <source>
        <dbReference type="ARBA" id="ARBA00022692"/>
    </source>
</evidence>
<dbReference type="CDD" id="cd00882">
    <property type="entry name" value="Ras_like_GTPase"/>
    <property type="match status" value="1"/>
</dbReference>
<dbReference type="GO" id="GO:0016020">
    <property type="term" value="C:membrane"/>
    <property type="evidence" value="ECO:0007669"/>
    <property type="project" value="UniProtKB-SubCell"/>
</dbReference>
<dbReference type="EMBL" id="CR378665">
    <property type="protein sequence ID" value="CAG19303.1"/>
    <property type="molecule type" value="Genomic_DNA"/>
</dbReference>
<dbReference type="SUPFAM" id="SSF52540">
    <property type="entry name" value="P-loop containing nucleoside triphosphate hydrolases"/>
    <property type="match status" value="1"/>
</dbReference>
<dbReference type="InterPro" id="IPR027417">
    <property type="entry name" value="P-loop_NTPase"/>
</dbReference>
<evidence type="ECO:0000256" key="3">
    <source>
        <dbReference type="ARBA" id="ARBA00022989"/>
    </source>
</evidence>
<keyword evidence="7" id="KW-1185">Reference proteome</keyword>
<dbReference type="RefSeq" id="WP_011217640.1">
    <property type="nucleotide sequence ID" value="NC_006370.1"/>
</dbReference>
<dbReference type="KEGG" id="ppr:PBPRA0891"/>
<evidence type="ECO:0000259" key="5">
    <source>
        <dbReference type="Pfam" id="PF01926"/>
    </source>
</evidence>
<evidence type="ECO:0000313" key="6">
    <source>
        <dbReference type="EMBL" id="CAG19303.1"/>
    </source>
</evidence>
<dbReference type="Proteomes" id="UP000000593">
    <property type="component" value="Chromosome 1"/>
</dbReference>